<dbReference type="AlphaFoldDB" id="A0A6A6W3M9"/>
<organism evidence="1 2">
    <name type="scientific">Pseudovirgaria hyperparasitica</name>
    <dbReference type="NCBI Taxonomy" id="470096"/>
    <lineage>
        <taxon>Eukaryota</taxon>
        <taxon>Fungi</taxon>
        <taxon>Dikarya</taxon>
        <taxon>Ascomycota</taxon>
        <taxon>Pezizomycotina</taxon>
        <taxon>Dothideomycetes</taxon>
        <taxon>Dothideomycetes incertae sedis</taxon>
        <taxon>Acrospermales</taxon>
        <taxon>Acrospermaceae</taxon>
        <taxon>Pseudovirgaria</taxon>
    </lineage>
</organism>
<proteinExistence type="predicted"/>
<keyword evidence="2" id="KW-1185">Reference proteome</keyword>
<dbReference type="EMBL" id="ML996573">
    <property type="protein sequence ID" value="KAF2757462.1"/>
    <property type="molecule type" value="Genomic_DNA"/>
</dbReference>
<accession>A0A6A6W3M9</accession>
<reference evidence="1" key="1">
    <citation type="journal article" date="2020" name="Stud. Mycol.">
        <title>101 Dothideomycetes genomes: a test case for predicting lifestyles and emergence of pathogens.</title>
        <authorList>
            <person name="Haridas S."/>
            <person name="Albert R."/>
            <person name="Binder M."/>
            <person name="Bloem J."/>
            <person name="Labutti K."/>
            <person name="Salamov A."/>
            <person name="Andreopoulos B."/>
            <person name="Baker S."/>
            <person name="Barry K."/>
            <person name="Bills G."/>
            <person name="Bluhm B."/>
            <person name="Cannon C."/>
            <person name="Castanera R."/>
            <person name="Culley D."/>
            <person name="Daum C."/>
            <person name="Ezra D."/>
            <person name="Gonzalez J."/>
            <person name="Henrissat B."/>
            <person name="Kuo A."/>
            <person name="Liang C."/>
            <person name="Lipzen A."/>
            <person name="Lutzoni F."/>
            <person name="Magnuson J."/>
            <person name="Mondo S."/>
            <person name="Nolan M."/>
            <person name="Ohm R."/>
            <person name="Pangilinan J."/>
            <person name="Park H.-J."/>
            <person name="Ramirez L."/>
            <person name="Alfaro M."/>
            <person name="Sun H."/>
            <person name="Tritt A."/>
            <person name="Yoshinaga Y."/>
            <person name="Zwiers L.-H."/>
            <person name="Turgeon B."/>
            <person name="Goodwin S."/>
            <person name="Spatafora J."/>
            <person name="Crous P."/>
            <person name="Grigoriev I."/>
        </authorList>
    </citation>
    <scope>NUCLEOTIDE SEQUENCE</scope>
    <source>
        <strain evidence="1">CBS 121739</strain>
    </source>
</reference>
<protein>
    <submittedName>
        <fullName evidence="1">Uncharacterized protein</fullName>
    </submittedName>
</protein>
<evidence type="ECO:0000313" key="1">
    <source>
        <dbReference type="EMBL" id="KAF2757462.1"/>
    </source>
</evidence>
<dbReference type="RefSeq" id="XP_033599913.1">
    <property type="nucleotide sequence ID" value="XM_033741320.1"/>
</dbReference>
<name>A0A6A6W3M9_9PEZI</name>
<gene>
    <name evidence="1" type="ORF">EJ05DRAFT_390391</name>
</gene>
<dbReference type="GeneID" id="54482374"/>
<evidence type="ECO:0000313" key="2">
    <source>
        <dbReference type="Proteomes" id="UP000799437"/>
    </source>
</evidence>
<dbReference type="Proteomes" id="UP000799437">
    <property type="component" value="Unassembled WGS sequence"/>
</dbReference>
<sequence>MKGSVLSVALAGRTHAEKAVGVGECRRGDGGWDCASSLLAFPRQTPSLRHFNFGLDGLGSGMMEGRLVGCKAGDGRLTSNVMFLRMDAKFDCPFHVLASVLLQPSLGHGGKGLRPTGCLK</sequence>